<comment type="caution">
    <text evidence="1">The sequence shown here is derived from an EMBL/GenBank/DDBJ whole genome shotgun (WGS) entry which is preliminary data.</text>
</comment>
<evidence type="ECO:0000313" key="1">
    <source>
        <dbReference type="EMBL" id="KAJ0021092.1"/>
    </source>
</evidence>
<dbReference type="Proteomes" id="UP001163603">
    <property type="component" value="Chromosome 11"/>
</dbReference>
<dbReference type="EMBL" id="CM047746">
    <property type="protein sequence ID" value="KAJ0021092.1"/>
    <property type="molecule type" value="Genomic_DNA"/>
</dbReference>
<reference evidence="2" key="1">
    <citation type="journal article" date="2023" name="G3 (Bethesda)">
        <title>Genome assembly and association tests identify interacting loci associated with vigor, precocity, and sex in interspecific pistachio rootstocks.</title>
        <authorList>
            <person name="Palmer W."/>
            <person name="Jacygrad E."/>
            <person name="Sagayaradj S."/>
            <person name="Cavanaugh K."/>
            <person name="Han R."/>
            <person name="Bertier L."/>
            <person name="Beede B."/>
            <person name="Kafkas S."/>
            <person name="Golino D."/>
            <person name="Preece J."/>
            <person name="Michelmore R."/>
        </authorList>
    </citation>
    <scope>NUCLEOTIDE SEQUENCE [LARGE SCALE GENOMIC DNA]</scope>
</reference>
<accession>A0ACC0XRZ2</accession>
<protein>
    <submittedName>
        <fullName evidence="1">Uncharacterized protein</fullName>
    </submittedName>
</protein>
<evidence type="ECO:0000313" key="2">
    <source>
        <dbReference type="Proteomes" id="UP001163603"/>
    </source>
</evidence>
<gene>
    <name evidence="1" type="ORF">Pint_30861</name>
</gene>
<proteinExistence type="predicted"/>
<sequence>MEDSSEMHSEENKVSLEKNVKRRFKTRAQVMALENFYNEHKYPSEEMKMQLSEQIGLTEKQISGWFCHRRLKDKKIDEGFASGRQDRSSGIIQDRGSGLWQDSCGSTKQGDIRNIDPREVESRRLCGQDFPSSDLVYDHRSQYTGHISGKERDDTSSESSSFLQDRIYSRIDDPYTKEASRYVRQNGAITPINCKTSKSKEYKPSGYLKVKGDTENSAITAVKMQLGRQYQEDGPLLGVEFDPLPPGAFESPSNEPVNAEPFHVEESTWLHSLDAPGVEKRSDLGTRYEVPGSKMGIEDLYIGTEMLRGSDCQGMKSHHQLKQKSSHLHYSNFSPGQNSSMDIYEDSAGETSIYNSNHCYKLSNKHDAVGNFVLNHHDHRGGRITSERIKPLLHDYDNFSPKIVQNSDYLSKPSNMTLGSSNSLDAEERVPSKRMAKVEKLYGERKAIKENRDPVRIKKHPKNEMKVSLGPD</sequence>
<keyword evidence="2" id="KW-1185">Reference proteome</keyword>
<name>A0ACC0XRZ2_9ROSI</name>
<organism evidence="1 2">
    <name type="scientific">Pistacia integerrima</name>
    <dbReference type="NCBI Taxonomy" id="434235"/>
    <lineage>
        <taxon>Eukaryota</taxon>
        <taxon>Viridiplantae</taxon>
        <taxon>Streptophyta</taxon>
        <taxon>Embryophyta</taxon>
        <taxon>Tracheophyta</taxon>
        <taxon>Spermatophyta</taxon>
        <taxon>Magnoliopsida</taxon>
        <taxon>eudicotyledons</taxon>
        <taxon>Gunneridae</taxon>
        <taxon>Pentapetalae</taxon>
        <taxon>rosids</taxon>
        <taxon>malvids</taxon>
        <taxon>Sapindales</taxon>
        <taxon>Anacardiaceae</taxon>
        <taxon>Pistacia</taxon>
    </lineage>
</organism>